<dbReference type="SMART" id="SM00448">
    <property type="entry name" value="REC"/>
    <property type="match status" value="1"/>
</dbReference>
<dbReference type="GO" id="GO:0003677">
    <property type="term" value="F:DNA binding"/>
    <property type="evidence" value="ECO:0007669"/>
    <property type="project" value="UniProtKB-KW"/>
</dbReference>
<dbReference type="PRINTS" id="PR00038">
    <property type="entry name" value="HTHLUXR"/>
</dbReference>
<dbReference type="SMART" id="SM00421">
    <property type="entry name" value="HTH_LUXR"/>
    <property type="match status" value="1"/>
</dbReference>
<evidence type="ECO:0000256" key="1">
    <source>
        <dbReference type="ARBA" id="ARBA00022553"/>
    </source>
</evidence>
<dbReference type="GO" id="GO:0000160">
    <property type="term" value="P:phosphorelay signal transduction system"/>
    <property type="evidence" value="ECO:0007669"/>
    <property type="project" value="InterPro"/>
</dbReference>
<gene>
    <name evidence="6" type="ORF">SAMN05444277_101656</name>
</gene>
<dbReference type="Gene3D" id="3.40.50.2300">
    <property type="match status" value="1"/>
</dbReference>
<dbReference type="SUPFAM" id="SSF52172">
    <property type="entry name" value="CheY-like"/>
    <property type="match status" value="1"/>
</dbReference>
<dbReference type="InterPro" id="IPR000792">
    <property type="entry name" value="Tscrpt_reg_LuxR_C"/>
</dbReference>
<proteinExistence type="predicted"/>
<feature type="modified residue" description="4-aspartylphosphate" evidence="3">
    <location>
        <position position="54"/>
    </location>
</feature>
<protein>
    <submittedName>
        <fullName evidence="6">Two component transcriptional regulator, LuxR family</fullName>
    </submittedName>
</protein>
<feature type="domain" description="HTH luxR-type" evidence="4">
    <location>
        <begin position="143"/>
        <end position="208"/>
    </location>
</feature>
<accession>A0A1I5S9P0</accession>
<dbReference type="CDD" id="cd17535">
    <property type="entry name" value="REC_NarL-like"/>
    <property type="match status" value="1"/>
</dbReference>
<evidence type="ECO:0000259" key="5">
    <source>
        <dbReference type="PROSITE" id="PS50110"/>
    </source>
</evidence>
<dbReference type="InterPro" id="IPR039420">
    <property type="entry name" value="WalR-like"/>
</dbReference>
<keyword evidence="1 3" id="KW-0597">Phosphoprotein</keyword>
<dbReference type="Proteomes" id="UP000199031">
    <property type="component" value="Unassembled WGS sequence"/>
</dbReference>
<dbReference type="RefSeq" id="WP_090654416.1">
    <property type="nucleotide sequence ID" value="NZ_FOXQ01000001.1"/>
</dbReference>
<dbReference type="InterPro" id="IPR001789">
    <property type="entry name" value="Sig_transdc_resp-reg_receiver"/>
</dbReference>
<sequence>MITIIVYDDHKNRREGLKLLINNEEDMVCIGDYENCLHLEQDLLKTHPDVVLMDIDMPGLNGIEAVKIIRAKFPQILIIMQTVFDDDGKIFNSILAGANGYILKKTPPEKLIEGIREVIDGGAPMTASVAKQVLAMFRRQPESKGDKFDLSEREIEILSFLVKGYSQKMIASELNISRFTVNNHLRKIYEKLHVHNATEAVASAINQKIIRP</sequence>
<keyword evidence="7" id="KW-1185">Reference proteome</keyword>
<dbReference type="Pfam" id="PF00196">
    <property type="entry name" value="GerE"/>
    <property type="match status" value="1"/>
</dbReference>
<dbReference type="EMBL" id="FOXQ01000001">
    <property type="protein sequence ID" value="SFP67433.1"/>
    <property type="molecule type" value="Genomic_DNA"/>
</dbReference>
<evidence type="ECO:0000313" key="7">
    <source>
        <dbReference type="Proteomes" id="UP000199031"/>
    </source>
</evidence>
<evidence type="ECO:0000256" key="2">
    <source>
        <dbReference type="ARBA" id="ARBA00023125"/>
    </source>
</evidence>
<evidence type="ECO:0000256" key="3">
    <source>
        <dbReference type="PROSITE-ProRule" id="PRU00169"/>
    </source>
</evidence>
<evidence type="ECO:0000313" key="6">
    <source>
        <dbReference type="EMBL" id="SFP67433.1"/>
    </source>
</evidence>
<dbReference type="PROSITE" id="PS50110">
    <property type="entry name" value="RESPONSE_REGULATORY"/>
    <property type="match status" value="1"/>
</dbReference>
<dbReference type="InterPro" id="IPR016032">
    <property type="entry name" value="Sig_transdc_resp-reg_C-effctor"/>
</dbReference>
<feature type="domain" description="Response regulatory" evidence="5">
    <location>
        <begin position="3"/>
        <end position="119"/>
    </location>
</feature>
<dbReference type="OrthoDB" id="9797341at2"/>
<evidence type="ECO:0000259" key="4">
    <source>
        <dbReference type="PROSITE" id="PS50043"/>
    </source>
</evidence>
<dbReference type="Pfam" id="PF00072">
    <property type="entry name" value="Response_reg"/>
    <property type="match status" value="1"/>
</dbReference>
<dbReference type="AlphaFoldDB" id="A0A1I5S9P0"/>
<keyword evidence="2" id="KW-0238">DNA-binding</keyword>
<reference evidence="6 7" key="1">
    <citation type="submission" date="2016-10" db="EMBL/GenBank/DDBJ databases">
        <authorList>
            <person name="de Groot N.N."/>
        </authorList>
    </citation>
    <scope>NUCLEOTIDE SEQUENCE [LARGE SCALE GENOMIC DNA]</scope>
    <source>
        <strain evidence="6 7">DSM 28286</strain>
    </source>
</reference>
<dbReference type="PROSITE" id="PS50043">
    <property type="entry name" value="HTH_LUXR_2"/>
    <property type="match status" value="1"/>
</dbReference>
<organism evidence="6 7">
    <name type="scientific">Parafilimonas terrae</name>
    <dbReference type="NCBI Taxonomy" id="1465490"/>
    <lineage>
        <taxon>Bacteria</taxon>
        <taxon>Pseudomonadati</taxon>
        <taxon>Bacteroidota</taxon>
        <taxon>Chitinophagia</taxon>
        <taxon>Chitinophagales</taxon>
        <taxon>Chitinophagaceae</taxon>
        <taxon>Parafilimonas</taxon>
    </lineage>
</organism>
<dbReference type="InterPro" id="IPR011006">
    <property type="entry name" value="CheY-like_superfamily"/>
</dbReference>
<dbReference type="SUPFAM" id="SSF46894">
    <property type="entry name" value="C-terminal effector domain of the bipartite response regulators"/>
    <property type="match status" value="1"/>
</dbReference>
<dbReference type="PANTHER" id="PTHR43214">
    <property type="entry name" value="TWO-COMPONENT RESPONSE REGULATOR"/>
    <property type="match status" value="1"/>
</dbReference>
<name>A0A1I5S9P0_9BACT</name>
<dbReference type="CDD" id="cd06170">
    <property type="entry name" value="LuxR_C_like"/>
    <property type="match status" value="1"/>
</dbReference>
<dbReference type="InterPro" id="IPR058245">
    <property type="entry name" value="NreC/VraR/RcsB-like_REC"/>
</dbReference>
<dbReference type="GO" id="GO:0006355">
    <property type="term" value="P:regulation of DNA-templated transcription"/>
    <property type="evidence" value="ECO:0007669"/>
    <property type="project" value="InterPro"/>
</dbReference>
<dbReference type="STRING" id="1465490.SAMN05444277_101656"/>